<feature type="compositionally biased region" description="Polar residues" evidence="2">
    <location>
        <begin position="338"/>
        <end position="364"/>
    </location>
</feature>
<feature type="region of interest" description="Disordered" evidence="2">
    <location>
        <begin position="92"/>
        <end position="112"/>
    </location>
</feature>
<evidence type="ECO:0000313" key="3">
    <source>
        <dbReference type="EMBL" id="KAA6393324.1"/>
    </source>
</evidence>
<comment type="caution">
    <text evidence="3">The sequence shown here is derived from an EMBL/GenBank/DDBJ whole genome shotgun (WGS) entry which is preliminary data.</text>
</comment>
<evidence type="ECO:0000313" key="4">
    <source>
        <dbReference type="Proteomes" id="UP000324800"/>
    </source>
</evidence>
<feature type="compositionally biased region" description="Basic residues" evidence="2">
    <location>
        <begin position="94"/>
        <end position="109"/>
    </location>
</feature>
<name>A0A5J4WED3_9EUKA</name>
<dbReference type="Proteomes" id="UP000324800">
    <property type="component" value="Unassembled WGS sequence"/>
</dbReference>
<feature type="coiled-coil region" evidence="1">
    <location>
        <begin position="237"/>
        <end position="271"/>
    </location>
</feature>
<sequence>MFGFSFHPKFAIPTREEATQTQSSGLTLTSSAQRCLNNMQAQKIKRSPSSSAKNFQNGQKRLRLGNEQTNIKEKVAAPIQLTFQNVFLGVSSERHKRTKKKKPDKKPKKKEQIQLPIQPVVQPVVSTIQEQPINLQTQTTQLQIGKELIEEKKENEKEKEIEAELIRPPPDHIFTLAQIQADSRLNGLTLSSDPHKDPIGVRQKRKYFLQLKKTDIVEAERIAALKKKKTQLILLEIQKQDEELAKQEALILQTQQEKQNILKKVSALKSENALLPTFYHIGKPQQAQQYVQQQIPQQINQKERENESNPTVKVQGTGKDKISTNIFPFDLNQNKADPFSNPFTQFAQTGSNSNASFGSMVQTSGKDKEQERDNAKESQPQQQQPQQNANEFNKTQASTFPFSSIQQQTNKPPDVVTIALHTPQGNDKDKQTADKPAQNINIGSNIGSDNPFLNFIQQGDKIHLLLFKAIRVIQPLIVSYFKHHL</sequence>
<evidence type="ECO:0000256" key="2">
    <source>
        <dbReference type="SAM" id="MobiDB-lite"/>
    </source>
</evidence>
<organism evidence="3 4">
    <name type="scientific">Streblomastix strix</name>
    <dbReference type="NCBI Taxonomy" id="222440"/>
    <lineage>
        <taxon>Eukaryota</taxon>
        <taxon>Metamonada</taxon>
        <taxon>Preaxostyla</taxon>
        <taxon>Oxymonadida</taxon>
        <taxon>Streblomastigidae</taxon>
        <taxon>Streblomastix</taxon>
    </lineage>
</organism>
<feature type="compositionally biased region" description="Low complexity" evidence="2">
    <location>
        <begin position="289"/>
        <end position="300"/>
    </location>
</feature>
<protein>
    <submittedName>
        <fullName evidence="3">Uncharacterized protein</fullName>
    </submittedName>
</protein>
<feature type="region of interest" description="Disordered" evidence="2">
    <location>
        <begin position="338"/>
        <end position="391"/>
    </location>
</feature>
<dbReference type="EMBL" id="SNRW01002268">
    <property type="protein sequence ID" value="KAA6393324.1"/>
    <property type="molecule type" value="Genomic_DNA"/>
</dbReference>
<accession>A0A5J4WED3</accession>
<reference evidence="3 4" key="1">
    <citation type="submission" date="2019-03" db="EMBL/GenBank/DDBJ databases">
        <title>Single cell metagenomics reveals metabolic interactions within the superorganism composed of flagellate Streblomastix strix and complex community of Bacteroidetes bacteria on its surface.</title>
        <authorList>
            <person name="Treitli S.C."/>
            <person name="Kolisko M."/>
            <person name="Husnik F."/>
            <person name="Keeling P."/>
            <person name="Hampl V."/>
        </authorList>
    </citation>
    <scope>NUCLEOTIDE SEQUENCE [LARGE SCALE GENOMIC DNA]</scope>
    <source>
        <strain evidence="3">ST1C</strain>
    </source>
</reference>
<feature type="compositionally biased region" description="Basic and acidic residues" evidence="2">
    <location>
        <begin position="365"/>
        <end position="376"/>
    </location>
</feature>
<gene>
    <name evidence="3" type="ORF">EZS28_011153</name>
</gene>
<keyword evidence="1" id="KW-0175">Coiled coil</keyword>
<proteinExistence type="predicted"/>
<evidence type="ECO:0000256" key="1">
    <source>
        <dbReference type="SAM" id="Coils"/>
    </source>
</evidence>
<dbReference type="AlphaFoldDB" id="A0A5J4WED3"/>
<feature type="region of interest" description="Disordered" evidence="2">
    <location>
        <begin position="289"/>
        <end position="319"/>
    </location>
</feature>